<keyword evidence="3" id="KW-1185">Reference proteome</keyword>
<dbReference type="AlphaFoldDB" id="A0A6F8YT64"/>
<name>A0A6F8YT64_9ACTN</name>
<reference evidence="2 3" key="1">
    <citation type="submission" date="2020-03" db="EMBL/GenBank/DDBJ databases">
        <title>Whole genome shotgun sequence of Phytohabitans suffuscus NBRC 105367.</title>
        <authorList>
            <person name="Komaki H."/>
            <person name="Tamura T."/>
        </authorList>
    </citation>
    <scope>NUCLEOTIDE SEQUENCE [LARGE SCALE GENOMIC DNA]</scope>
    <source>
        <strain evidence="2 3">NBRC 105367</strain>
    </source>
</reference>
<organism evidence="2 3">
    <name type="scientific">Phytohabitans suffuscus</name>
    <dbReference type="NCBI Taxonomy" id="624315"/>
    <lineage>
        <taxon>Bacteria</taxon>
        <taxon>Bacillati</taxon>
        <taxon>Actinomycetota</taxon>
        <taxon>Actinomycetes</taxon>
        <taxon>Micromonosporales</taxon>
        <taxon>Micromonosporaceae</taxon>
    </lineage>
</organism>
<sequence>MTDGATSSRRARSRIDQPTRWDLAGELERGVDDALLGQTQRPVRRSGRDEAVQDGAASSLQPRVLERSSQKAA</sequence>
<gene>
    <name evidence="2" type="ORF">Psuf_066150</name>
</gene>
<feature type="region of interest" description="Disordered" evidence="1">
    <location>
        <begin position="32"/>
        <end position="73"/>
    </location>
</feature>
<evidence type="ECO:0000313" key="3">
    <source>
        <dbReference type="Proteomes" id="UP000503011"/>
    </source>
</evidence>
<dbReference type="EMBL" id="AP022871">
    <property type="protein sequence ID" value="BCB89302.1"/>
    <property type="molecule type" value="Genomic_DNA"/>
</dbReference>
<dbReference type="Proteomes" id="UP000503011">
    <property type="component" value="Chromosome"/>
</dbReference>
<dbReference type="KEGG" id="psuu:Psuf_066150"/>
<reference evidence="2 3" key="2">
    <citation type="submission" date="2020-03" db="EMBL/GenBank/DDBJ databases">
        <authorList>
            <person name="Ichikawa N."/>
            <person name="Kimura A."/>
            <person name="Kitahashi Y."/>
            <person name="Uohara A."/>
        </authorList>
    </citation>
    <scope>NUCLEOTIDE SEQUENCE [LARGE SCALE GENOMIC DNA]</scope>
    <source>
        <strain evidence="2 3">NBRC 105367</strain>
    </source>
</reference>
<proteinExistence type="predicted"/>
<evidence type="ECO:0000256" key="1">
    <source>
        <dbReference type="SAM" id="MobiDB-lite"/>
    </source>
</evidence>
<protein>
    <submittedName>
        <fullName evidence="2">Uncharacterized protein</fullName>
    </submittedName>
</protein>
<evidence type="ECO:0000313" key="2">
    <source>
        <dbReference type="EMBL" id="BCB89302.1"/>
    </source>
</evidence>
<accession>A0A6F8YT64</accession>
<feature type="compositionally biased region" description="Basic and acidic residues" evidence="1">
    <location>
        <begin position="64"/>
        <end position="73"/>
    </location>
</feature>